<reference evidence="2 3" key="1">
    <citation type="submission" date="2015-07" db="EMBL/GenBank/DDBJ databases">
        <authorList>
            <person name="Noorani M."/>
        </authorList>
    </citation>
    <scope>NUCLEOTIDE SEQUENCE [LARGE SCALE GENOMIC DNA]</scope>
    <source>
        <strain evidence="2">BBA 69670</strain>
    </source>
</reference>
<dbReference type="Proteomes" id="UP000044841">
    <property type="component" value="Unassembled WGS sequence"/>
</dbReference>
<feature type="region of interest" description="Disordered" evidence="1">
    <location>
        <begin position="70"/>
        <end position="89"/>
    </location>
</feature>
<gene>
    <name evidence="2" type="ORF">RSOLAG22IIIB_04037</name>
</gene>
<sequence length="118" mass="12976">MQSEARHGDNSAVHFILLLGSLCTDASKTISFIGHGPNIRFFCGFVTSGLLWSLCGARYRTHGKDRHWRFRPPERLSTPSKASKATATSPDAIATFARSQPSLLTPNRALDGRVTQTF</sequence>
<keyword evidence="3" id="KW-1185">Reference proteome</keyword>
<dbReference type="EMBL" id="CYGV01000890">
    <property type="protein sequence ID" value="CUA69659.1"/>
    <property type="molecule type" value="Genomic_DNA"/>
</dbReference>
<feature type="compositionally biased region" description="Polar residues" evidence="1">
    <location>
        <begin position="77"/>
        <end position="89"/>
    </location>
</feature>
<name>A0A0K6FUD1_9AGAM</name>
<organism evidence="2 3">
    <name type="scientific">Rhizoctonia solani</name>
    <dbReference type="NCBI Taxonomy" id="456999"/>
    <lineage>
        <taxon>Eukaryota</taxon>
        <taxon>Fungi</taxon>
        <taxon>Dikarya</taxon>
        <taxon>Basidiomycota</taxon>
        <taxon>Agaricomycotina</taxon>
        <taxon>Agaricomycetes</taxon>
        <taxon>Cantharellales</taxon>
        <taxon>Ceratobasidiaceae</taxon>
        <taxon>Rhizoctonia</taxon>
    </lineage>
</organism>
<accession>A0A0K6FUD1</accession>
<protein>
    <submittedName>
        <fullName evidence="2">Uncharacterized protein</fullName>
    </submittedName>
</protein>
<evidence type="ECO:0000313" key="2">
    <source>
        <dbReference type="EMBL" id="CUA69659.1"/>
    </source>
</evidence>
<dbReference type="AlphaFoldDB" id="A0A0K6FUD1"/>
<evidence type="ECO:0000256" key="1">
    <source>
        <dbReference type="SAM" id="MobiDB-lite"/>
    </source>
</evidence>
<evidence type="ECO:0000313" key="3">
    <source>
        <dbReference type="Proteomes" id="UP000044841"/>
    </source>
</evidence>
<proteinExistence type="predicted"/>